<name>A0ABD4XPT5_9CHLR</name>
<comment type="caution">
    <text evidence="1">The sequence shown here is derived from an EMBL/GenBank/DDBJ whole genome shotgun (WGS) entry which is preliminary data.</text>
</comment>
<reference evidence="1 2" key="1">
    <citation type="submission" date="2019-11" db="EMBL/GenBank/DDBJ databases">
        <authorList>
            <person name="Cho J.-C."/>
        </authorList>
    </citation>
    <scope>NUCLEOTIDE SEQUENCE [LARGE SCALE GENOMIC DNA]</scope>
    <source>
        <strain evidence="1 2">JH702</strain>
    </source>
</reference>
<dbReference type="EMBL" id="WMBE01000002">
    <property type="protein sequence ID" value="MDG0866621.1"/>
    <property type="molecule type" value="Genomic_DNA"/>
</dbReference>
<sequence>MTLTLDGSLSEIKRAIVALENSNVDMSGNAQGRSTDLEAFVQELAFTGRKAVAQLVYVLLKNQTHIPLEDRQISREHWQDICESTREEFNGVLGSVGRSWAKHSDDANPFVSQGINEHGNHMHGIQDGELLHDLFKLLFKSERSE</sequence>
<protein>
    <submittedName>
        <fullName evidence="1">Uncharacterized protein</fullName>
    </submittedName>
</protein>
<organism evidence="1 2">
    <name type="scientific">Candidatus Lucifugimonas marina</name>
    <dbReference type="NCBI Taxonomy" id="3038979"/>
    <lineage>
        <taxon>Bacteria</taxon>
        <taxon>Bacillati</taxon>
        <taxon>Chloroflexota</taxon>
        <taxon>Dehalococcoidia</taxon>
        <taxon>SAR202 cluster</taxon>
        <taxon>Candidatus Lucifugimonadales</taxon>
        <taxon>Candidatus Lucifugimonadaceae</taxon>
        <taxon>Candidatus Lucifugimonas</taxon>
    </lineage>
</organism>
<evidence type="ECO:0000313" key="1">
    <source>
        <dbReference type="EMBL" id="MDG0866621.1"/>
    </source>
</evidence>
<dbReference type="AlphaFoldDB" id="A0ABD4XPT5"/>
<dbReference type="Proteomes" id="UP001321249">
    <property type="component" value="Unassembled WGS sequence"/>
</dbReference>
<dbReference type="RefSeq" id="WP_342824192.1">
    <property type="nucleotide sequence ID" value="NZ_CP046146.1"/>
</dbReference>
<evidence type="ECO:0000313" key="2">
    <source>
        <dbReference type="Proteomes" id="UP001321249"/>
    </source>
</evidence>
<gene>
    <name evidence="1" type="ORF">GKO46_05965</name>
</gene>
<proteinExistence type="predicted"/>
<accession>A0ABD4XPT5</accession>